<evidence type="ECO:0000256" key="1">
    <source>
        <dbReference type="SAM" id="MobiDB-lite"/>
    </source>
</evidence>
<dbReference type="InterPro" id="IPR008589">
    <property type="entry name" value="MupG"/>
</dbReference>
<protein>
    <submittedName>
        <fullName evidence="3">DUF871 domain-containing protein</fullName>
    </submittedName>
</protein>
<organism evidence="3 4">
    <name type="scientific">Cellulomonas denverensis</name>
    <dbReference type="NCBI Taxonomy" id="264297"/>
    <lineage>
        <taxon>Bacteria</taxon>
        <taxon>Bacillati</taxon>
        <taxon>Actinomycetota</taxon>
        <taxon>Actinomycetes</taxon>
        <taxon>Micrococcales</taxon>
        <taxon>Cellulomonadaceae</taxon>
        <taxon>Cellulomonas</taxon>
    </lineage>
</organism>
<dbReference type="SUPFAM" id="SSF51445">
    <property type="entry name" value="(Trans)glycosidases"/>
    <property type="match status" value="1"/>
</dbReference>
<accession>A0A7X6KYC7</accession>
<reference evidence="3 4" key="1">
    <citation type="submission" date="2020-04" db="EMBL/GenBank/DDBJ databases">
        <title>MicrobeNet Type strains.</title>
        <authorList>
            <person name="Nicholson A.C."/>
        </authorList>
    </citation>
    <scope>NUCLEOTIDE SEQUENCE [LARGE SCALE GENOMIC DNA]</scope>
    <source>
        <strain evidence="3 4">ATCC BAA-788</strain>
    </source>
</reference>
<dbReference type="Proteomes" id="UP000581206">
    <property type="component" value="Unassembled WGS sequence"/>
</dbReference>
<evidence type="ECO:0000259" key="2">
    <source>
        <dbReference type="Pfam" id="PF19200"/>
    </source>
</evidence>
<dbReference type="InterPro" id="IPR043797">
    <property type="entry name" value="MupG_N"/>
</dbReference>
<dbReference type="Gene3D" id="3.20.20.70">
    <property type="entry name" value="Aldolase class I"/>
    <property type="match status" value="1"/>
</dbReference>
<dbReference type="InterPro" id="IPR017853">
    <property type="entry name" value="GH"/>
</dbReference>
<feature type="domain" description="6-phospho-N-acetylmuramidase N-terminal" evidence="2">
    <location>
        <begin position="4"/>
        <end position="222"/>
    </location>
</feature>
<evidence type="ECO:0000313" key="3">
    <source>
        <dbReference type="EMBL" id="NKY24471.1"/>
    </source>
</evidence>
<name>A0A7X6KYC7_9CELL</name>
<comment type="caution">
    <text evidence="3">The sequence shown here is derived from an EMBL/GenBank/DDBJ whole genome shotgun (WGS) entry which is preliminary data.</text>
</comment>
<dbReference type="PANTHER" id="PTHR38435">
    <property type="match status" value="1"/>
</dbReference>
<sequence length="346" mass="38504">MLFSLYPTDPAPVRSAVIDQVLRRGGDGPVFTSLHLPESDGLAEWGGLLHDLHREHGLQFCGDISPLTLDRLGGGDAALDRLRDWGLAVLRIDFGFDPADIRRIAERTGCRIAVNASTVQEPELAALAGLPLVGWHNYYPRPETGLALDHYLRQDRLFRDRGLPLFVFLPGEVTFRPPIGEGLPTLEHQRHRTVWRNYLELRRLSPDSTVVCAEGVVAEDHLDWIEHHQRTGEVTVPLTGLDPAVRDLVAGPRRLRIDGARSSFRLEGTRGDGVPARRRNGDLRPRGSLQIDLPAAGRYQGEVHLMREDLPLHPWQSWVGAIAGPYTGIVDELTPGQVIRPVPFEP</sequence>
<dbReference type="SUPFAM" id="SSF50891">
    <property type="entry name" value="Cyclophilin-like"/>
    <property type="match status" value="1"/>
</dbReference>
<dbReference type="EMBL" id="JAAXOX010000016">
    <property type="protein sequence ID" value="NKY24471.1"/>
    <property type="molecule type" value="Genomic_DNA"/>
</dbReference>
<dbReference type="RefSeq" id="WP_168631596.1">
    <property type="nucleotide sequence ID" value="NZ_BONL01000008.1"/>
</dbReference>
<dbReference type="PANTHER" id="PTHR38435:SF2">
    <property type="entry name" value="DUF871 DOMAIN-CONTAINING PROTEIN"/>
    <property type="match status" value="1"/>
</dbReference>
<dbReference type="InterPro" id="IPR029000">
    <property type="entry name" value="Cyclophilin-like_dom_sf"/>
</dbReference>
<dbReference type="InterPro" id="IPR013785">
    <property type="entry name" value="Aldolase_TIM"/>
</dbReference>
<dbReference type="Gene3D" id="2.40.100.10">
    <property type="entry name" value="Cyclophilin-like"/>
    <property type="match status" value="1"/>
</dbReference>
<evidence type="ECO:0000313" key="4">
    <source>
        <dbReference type="Proteomes" id="UP000581206"/>
    </source>
</evidence>
<feature type="region of interest" description="Disordered" evidence="1">
    <location>
        <begin position="266"/>
        <end position="287"/>
    </location>
</feature>
<proteinExistence type="predicted"/>
<dbReference type="AlphaFoldDB" id="A0A7X6KYC7"/>
<keyword evidence="4" id="KW-1185">Reference proteome</keyword>
<gene>
    <name evidence="3" type="ORF">HGA03_17570</name>
</gene>
<dbReference type="Pfam" id="PF19200">
    <property type="entry name" value="MupG_N"/>
    <property type="match status" value="1"/>
</dbReference>